<evidence type="ECO:0000313" key="5">
    <source>
        <dbReference type="EMBL" id="KAL3773563.1"/>
    </source>
</evidence>
<dbReference type="SUPFAM" id="SSF46785">
    <property type="entry name" value="Winged helix' DNA-binding domain"/>
    <property type="match status" value="1"/>
</dbReference>
<dbReference type="InterPro" id="IPR039997">
    <property type="entry name" value="TFE"/>
</dbReference>
<dbReference type="InterPro" id="IPR024550">
    <property type="entry name" value="TFIIEa/SarR/Rpc3_HTH_dom"/>
</dbReference>
<evidence type="ECO:0000256" key="2">
    <source>
        <dbReference type="ARBA" id="ARBA00023163"/>
    </source>
</evidence>
<sequence>MATIDQTIHAESLLSTIARAFYSDECVMLIDVMLRDKFLRDDDMAPRLNLPAKQLRRTLQFLEEEMLVKHELVDDLAMGGSQNTKFWYIDYNHAVHVIRLRIHLLQQKLQQTELRARSSSLYLCPGYRNRTCNGKYTENEAQQIVDPETGLFLCRECVRAFANHPNPPKKSEYTLHLVDNQKELKAAMDNMRRVRVQLCHKVDMLSPQQSAMRKGIFDLLQKVRPAKGAEPITSNLPSENISMGIGSTRLKGTGRTAGILMKKLVKQGIVSADGSEDGAAAGAKNNGGRGSSGISNHDDLTWLKNAMGQEIAFDLEKGGGARANLLATGGRMRDKLVDAAAMKVGADLGLVARVIMEQKESRIEARKRKREEKAEGKKKKQVLEFDFLRDNLGFGWDISGRISKDEKEKQRLGYLGAENDSSDDEDEEQFESNYITDETDELRAMNEHDRRAAFQAQYKIEFERQKKLMGFSSSNDDKRDAKDDNEDGDADSIKWEDG</sequence>
<dbReference type="Gene3D" id="1.10.10.10">
    <property type="entry name" value="Winged helix-like DNA-binding domain superfamily/Winged helix DNA-binding domain"/>
    <property type="match status" value="1"/>
</dbReference>
<dbReference type="InterPro" id="IPR002853">
    <property type="entry name" value="TFIIE_asu"/>
</dbReference>
<proteinExistence type="predicted"/>
<protein>
    <recommendedName>
        <fullName evidence="4">HTH TFE/IIEalpha-type domain-containing protein</fullName>
    </recommendedName>
</protein>
<feature type="region of interest" description="Disordered" evidence="3">
    <location>
        <begin position="416"/>
        <end position="441"/>
    </location>
</feature>
<reference evidence="5 6" key="1">
    <citation type="submission" date="2024-10" db="EMBL/GenBank/DDBJ databases">
        <title>Updated reference genomes for cyclostephanoid diatoms.</title>
        <authorList>
            <person name="Roberts W.R."/>
            <person name="Alverson A.J."/>
        </authorList>
    </citation>
    <scope>NUCLEOTIDE SEQUENCE [LARGE SCALE GENOMIC DNA]</scope>
    <source>
        <strain evidence="5 6">AJA010-31</strain>
    </source>
</reference>
<accession>A0ABD3NBZ1</accession>
<dbReference type="PANTHER" id="PTHR13097">
    <property type="entry name" value="TRANSCRIPTION INITIATION FACTOR IIE, ALPHA SUBUNIT"/>
    <property type="match status" value="1"/>
</dbReference>
<name>A0ABD3NBZ1_9STRA</name>
<dbReference type="AlphaFoldDB" id="A0ABD3NBZ1"/>
<dbReference type="InterPro" id="IPR017919">
    <property type="entry name" value="TFIIE/TFIIEa_HTH"/>
</dbReference>
<feature type="compositionally biased region" description="Low complexity" evidence="3">
    <location>
        <begin position="275"/>
        <end position="284"/>
    </location>
</feature>
<dbReference type="InterPro" id="IPR036388">
    <property type="entry name" value="WH-like_DNA-bd_sf"/>
</dbReference>
<evidence type="ECO:0000259" key="4">
    <source>
        <dbReference type="PROSITE" id="PS51344"/>
    </source>
</evidence>
<dbReference type="Pfam" id="PF02002">
    <property type="entry name" value="TFIIE_alpha"/>
    <property type="match status" value="1"/>
</dbReference>
<dbReference type="PANTHER" id="PTHR13097:SF7">
    <property type="entry name" value="GENERAL TRANSCRIPTION FACTOR IIE SUBUNIT 1"/>
    <property type="match status" value="1"/>
</dbReference>
<organism evidence="5 6">
    <name type="scientific">Cyclotella atomus</name>
    <dbReference type="NCBI Taxonomy" id="382360"/>
    <lineage>
        <taxon>Eukaryota</taxon>
        <taxon>Sar</taxon>
        <taxon>Stramenopiles</taxon>
        <taxon>Ochrophyta</taxon>
        <taxon>Bacillariophyta</taxon>
        <taxon>Coscinodiscophyceae</taxon>
        <taxon>Thalassiosirophycidae</taxon>
        <taxon>Stephanodiscales</taxon>
        <taxon>Stephanodiscaceae</taxon>
        <taxon>Cyclotella</taxon>
    </lineage>
</organism>
<gene>
    <name evidence="5" type="ORF">ACHAWO_003050</name>
</gene>
<feature type="region of interest" description="Disordered" evidence="3">
    <location>
        <begin position="469"/>
        <end position="498"/>
    </location>
</feature>
<dbReference type="InterPro" id="IPR036390">
    <property type="entry name" value="WH_DNA-bd_sf"/>
</dbReference>
<keyword evidence="6" id="KW-1185">Reference proteome</keyword>
<evidence type="ECO:0000313" key="6">
    <source>
        <dbReference type="Proteomes" id="UP001530400"/>
    </source>
</evidence>
<dbReference type="PROSITE" id="PS51344">
    <property type="entry name" value="HTH_TFE_IIE"/>
    <property type="match status" value="1"/>
</dbReference>
<feature type="compositionally biased region" description="Acidic residues" evidence="3">
    <location>
        <begin position="420"/>
        <end position="430"/>
    </location>
</feature>
<feature type="region of interest" description="Disordered" evidence="3">
    <location>
        <begin position="275"/>
        <end position="294"/>
    </location>
</feature>
<keyword evidence="1" id="KW-0805">Transcription regulation</keyword>
<comment type="caution">
    <text evidence="5">The sequence shown here is derived from an EMBL/GenBank/DDBJ whole genome shotgun (WGS) entry which is preliminary data.</text>
</comment>
<evidence type="ECO:0000256" key="1">
    <source>
        <dbReference type="ARBA" id="ARBA00023015"/>
    </source>
</evidence>
<feature type="domain" description="HTH TFE/IIEalpha-type" evidence="4">
    <location>
        <begin position="10"/>
        <end position="99"/>
    </location>
</feature>
<dbReference type="EMBL" id="JALLPJ020001228">
    <property type="protein sequence ID" value="KAL3773563.1"/>
    <property type="molecule type" value="Genomic_DNA"/>
</dbReference>
<dbReference type="Proteomes" id="UP001530400">
    <property type="component" value="Unassembled WGS sequence"/>
</dbReference>
<evidence type="ECO:0000256" key="3">
    <source>
        <dbReference type="SAM" id="MobiDB-lite"/>
    </source>
</evidence>
<dbReference type="SMART" id="SM00531">
    <property type="entry name" value="TFIIE"/>
    <property type="match status" value="1"/>
</dbReference>
<keyword evidence="2" id="KW-0804">Transcription</keyword>